<organism evidence="3 4">
    <name type="scientific">Steinernema glaseri</name>
    <dbReference type="NCBI Taxonomy" id="37863"/>
    <lineage>
        <taxon>Eukaryota</taxon>
        <taxon>Metazoa</taxon>
        <taxon>Ecdysozoa</taxon>
        <taxon>Nematoda</taxon>
        <taxon>Chromadorea</taxon>
        <taxon>Rhabditida</taxon>
        <taxon>Tylenchina</taxon>
        <taxon>Panagrolaimomorpha</taxon>
        <taxon>Strongyloidoidea</taxon>
        <taxon>Steinernematidae</taxon>
        <taxon>Steinernema</taxon>
    </lineage>
</organism>
<dbReference type="InterPro" id="IPR036034">
    <property type="entry name" value="PDZ_sf"/>
</dbReference>
<dbReference type="PANTHER" id="PTHR31327:SF5">
    <property type="entry name" value="PDZ DOMAIN-CONTAINING PROTEIN"/>
    <property type="match status" value="1"/>
</dbReference>
<evidence type="ECO:0000259" key="2">
    <source>
        <dbReference type="PROSITE" id="PS50106"/>
    </source>
</evidence>
<dbReference type="SUPFAM" id="SSF50156">
    <property type="entry name" value="PDZ domain-like"/>
    <property type="match status" value="2"/>
</dbReference>
<feature type="domain" description="PDZ" evidence="2">
    <location>
        <begin position="122"/>
        <end position="177"/>
    </location>
</feature>
<dbReference type="PROSITE" id="PS50106">
    <property type="entry name" value="PDZ"/>
    <property type="match status" value="1"/>
</dbReference>
<dbReference type="SMART" id="SM00228">
    <property type="entry name" value="PDZ"/>
    <property type="match status" value="2"/>
</dbReference>
<keyword evidence="3" id="KW-1185">Reference proteome</keyword>
<evidence type="ECO:0000256" key="1">
    <source>
        <dbReference type="SAM" id="MobiDB-lite"/>
    </source>
</evidence>
<protein>
    <submittedName>
        <fullName evidence="4">PDZ domain-containing protein</fullName>
    </submittedName>
</protein>
<evidence type="ECO:0000313" key="3">
    <source>
        <dbReference type="Proteomes" id="UP000095287"/>
    </source>
</evidence>
<dbReference type="WBParaSite" id="L893_g1051.t1">
    <property type="protein sequence ID" value="L893_g1051.t1"/>
    <property type="gene ID" value="L893_g1051"/>
</dbReference>
<dbReference type="AlphaFoldDB" id="A0A1I7XX75"/>
<reference evidence="4" key="1">
    <citation type="submission" date="2016-11" db="UniProtKB">
        <authorList>
            <consortium name="WormBaseParasite"/>
        </authorList>
    </citation>
    <scope>IDENTIFICATION</scope>
</reference>
<dbReference type="PANTHER" id="PTHR31327">
    <property type="entry name" value="SPERM MEIOSIS PDZ DOMAIN CONTAINING PROTEINS-RELATED"/>
    <property type="match status" value="1"/>
</dbReference>
<proteinExistence type="predicted"/>
<dbReference type="Gene3D" id="2.30.42.10">
    <property type="match status" value="1"/>
</dbReference>
<name>A0A1I7XX75_9BILA</name>
<dbReference type="InterPro" id="IPR040264">
    <property type="entry name" value="T15H9.4-like"/>
</dbReference>
<feature type="region of interest" description="Disordered" evidence="1">
    <location>
        <begin position="263"/>
        <end position="307"/>
    </location>
</feature>
<accession>A0A1I7XX75</accession>
<evidence type="ECO:0000313" key="4">
    <source>
        <dbReference type="WBParaSite" id="L893_g1051.t1"/>
    </source>
</evidence>
<dbReference type="InterPro" id="IPR001478">
    <property type="entry name" value="PDZ"/>
</dbReference>
<sequence>MATPYGIQHFLLCSTVLTLVPNDKLVESVLDVELKAPFTIGLMLSSENPPKITKLMPSSCFLGKLFVGDIVLAVNEQKVGNIGDFFKYCKAGKVAVRYKRDEYCTTTIKTLPRPRPDVESFEFQMVWRTGGMPIGILVYHDQDKRVIVSMVENGTIASHSVRPGDILTKINDIPVKDKEVAKKTILDSVNNMRRVKLTIERSGCLDTTHATPRTPGEVIVIPQIPRAPNFDLPLPPDVLAIMDANRDFHRKPYAMPAIIKRTAPGAPVSSGNGAKLSIPDCPPEENVVEFDPSEKPLKATPKRVGTA</sequence>
<dbReference type="Proteomes" id="UP000095287">
    <property type="component" value="Unplaced"/>
</dbReference>